<dbReference type="Pfam" id="PF01370">
    <property type="entry name" value="Epimerase"/>
    <property type="match status" value="1"/>
</dbReference>
<dbReference type="InterPro" id="IPR036291">
    <property type="entry name" value="NAD(P)-bd_dom_sf"/>
</dbReference>
<comment type="caution">
    <text evidence="2">The sequence shown here is derived from an EMBL/GenBank/DDBJ whole genome shotgun (WGS) entry which is preliminary data.</text>
</comment>
<evidence type="ECO:0000313" key="3">
    <source>
        <dbReference type="Proteomes" id="UP001499954"/>
    </source>
</evidence>
<protein>
    <recommendedName>
        <fullName evidence="1">NAD-dependent epimerase/dehydratase domain-containing protein</fullName>
    </recommendedName>
</protein>
<name>A0ABN2R2K0_9MICO</name>
<dbReference type="SUPFAM" id="SSF51735">
    <property type="entry name" value="NAD(P)-binding Rossmann-fold domains"/>
    <property type="match status" value="1"/>
</dbReference>
<evidence type="ECO:0000313" key="2">
    <source>
        <dbReference type="EMBL" id="GAA1962094.1"/>
    </source>
</evidence>
<evidence type="ECO:0000259" key="1">
    <source>
        <dbReference type="Pfam" id="PF01370"/>
    </source>
</evidence>
<organism evidence="2 3">
    <name type="scientific">Agromyces allii</name>
    <dbReference type="NCBI Taxonomy" id="393607"/>
    <lineage>
        <taxon>Bacteria</taxon>
        <taxon>Bacillati</taxon>
        <taxon>Actinomycetota</taxon>
        <taxon>Actinomycetes</taxon>
        <taxon>Micrococcales</taxon>
        <taxon>Microbacteriaceae</taxon>
        <taxon>Agromyces</taxon>
    </lineage>
</organism>
<sequence>MRSLSAEIRFDAVVDLLSFRPDQVSSTLGWIADTSVQYVLVSSATIFAGAHVGARLTEGSPQLTDGWAYASKKIASEQALRIIASRDQQLFTIVRPYITYSEQRLAFGAWEGEVALARLRAGQPIVIGDEIARARTSLTHAGDVAGAIVALLGNPAASSAEFNIATAESTTWRDVYATVSELLDVPLDVIDAPVSAILSVYPELGGKVNDRVLDRTFDPANLHAACPGFEFSTTFESGYRSALDQALPSRSRSSGRLSGKMDRLLAVAGAPRERLDFMRQVMRISGLRQRAGYVLGRSQFLSTTYGRLRNLDSTGDYSAA</sequence>
<reference evidence="2 3" key="1">
    <citation type="journal article" date="2019" name="Int. J. Syst. Evol. Microbiol.">
        <title>The Global Catalogue of Microorganisms (GCM) 10K type strain sequencing project: providing services to taxonomists for standard genome sequencing and annotation.</title>
        <authorList>
            <consortium name="The Broad Institute Genomics Platform"/>
            <consortium name="The Broad Institute Genome Sequencing Center for Infectious Disease"/>
            <person name="Wu L."/>
            <person name="Ma J."/>
        </authorList>
    </citation>
    <scope>NUCLEOTIDE SEQUENCE [LARGE SCALE GENOMIC DNA]</scope>
    <source>
        <strain evidence="2 3">JCM 13584</strain>
    </source>
</reference>
<accession>A0ABN2R2K0</accession>
<dbReference type="EMBL" id="BAAAMK010000008">
    <property type="protein sequence ID" value="GAA1962094.1"/>
    <property type="molecule type" value="Genomic_DNA"/>
</dbReference>
<proteinExistence type="predicted"/>
<keyword evidence="3" id="KW-1185">Reference proteome</keyword>
<dbReference type="Gene3D" id="3.40.50.720">
    <property type="entry name" value="NAD(P)-binding Rossmann-like Domain"/>
    <property type="match status" value="1"/>
</dbReference>
<dbReference type="Proteomes" id="UP001499954">
    <property type="component" value="Unassembled WGS sequence"/>
</dbReference>
<dbReference type="InterPro" id="IPR001509">
    <property type="entry name" value="Epimerase_deHydtase"/>
</dbReference>
<feature type="domain" description="NAD-dependent epimerase/dehydratase" evidence="1">
    <location>
        <begin position="30"/>
        <end position="165"/>
    </location>
</feature>
<gene>
    <name evidence="2" type="ORF">GCM10009717_31120</name>
</gene>